<feature type="chain" id="PRO_5019133622" evidence="1">
    <location>
        <begin position="22"/>
        <end position="98"/>
    </location>
</feature>
<evidence type="ECO:0000313" key="3">
    <source>
        <dbReference type="Proteomes" id="UP000289323"/>
    </source>
</evidence>
<evidence type="ECO:0000313" key="2">
    <source>
        <dbReference type="EMBL" id="SPQ27058.1"/>
    </source>
</evidence>
<dbReference type="Proteomes" id="UP000289323">
    <property type="component" value="Unassembled WGS sequence"/>
</dbReference>
<sequence>MIVFNALSTAVALATAAAAQGTFTPCTAPYDVCGWTLHYPPEILAAAARAAGQDSDNRDVIYNSIYNCLDADGDIAWNHLCQNGCNAGGDTGPNAECR</sequence>
<dbReference type="AlphaFoldDB" id="A0A446BX42"/>
<organism evidence="2 3">
    <name type="scientific">Thermothielavioides terrestris</name>
    <dbReference type="NCBI Taxonomy" id="2587410"/>
    <lineage>
        <taxon>Eukaryota</taxon>
        <taxon>Fungi</taxon>
        <taxon>Dikarya</taxon>
        <taxon>Ascomycota</taxon>
        <taxon>Pezizomycotina</taxon>
        <taxon>Sordariomycetes</taxon>
        <taxon>Sordariomycetidae</taxon>
        <taxon>Sordariales</taxon>
        <taxon>Chaetomiaceae</taxon>
        <taxon>Thermothielavioides</taxon>
    </lineage>
</organism>
<reference evidence="2 3" key="1">
    <citation type="submission" date="2018-04" db="EMBL/GenBank/DDBJ databases">
        <authorList>
            <person name="Huttner S."/>
            <person name="Dainat J."/>
        </authorList>
    </citation>
    <scope>NUCLEOTIDE SEQUENCE [LARGE SCALE GENOMIC DNA]</scope>
</reference>
<evidence type="ECO:0000256" key="1">
    <source>
        <dbReference type="SAM" id="SignalP"/>
    </source>
</evidence>
<gene>
    <name evidence="2" type="ORF">TT172_LOCUS9477</name>
</gene>
<name>A0A446BX42_9PEZI</name>
<proteinExistence type="predicted"/>
<accession>A0A446BX42</accession>
<dbReference type="EMBL" id="OUUZ01000019">
    <property type="protein sequence ID" value="SPQ27058.1"/>
    <property type="molecule type" value="Genomic_DNA"/>
</dbReference>
<protein>
    <submittedName>
        <fullName evidence="2">211666b7-40a4-449d-b452-15af02ace3c9</fullName>
    </submittedName>
</protein>
<keyword evidence="1" id="KW-0732">Signal</keyword>
<feature type="signal peptide" evidence="1">
    <location>
        <begin position="1"/>
        <end position="21"/>
    </location>
</feature>